<dbReference type="RefSeq" id="XP_060298545.1">
    <property type="nucleotide sequence ID" value="XM_060433874.1"/>
</dbReference>
<sequence>MEHPEMHTTCDDCVKILKHAAAFLTSEPKPSREPPLLLFDSSYQSRLVARVSSSECHMCVLLSDCIPRLLESLDPKEMLILSISGARHDQNAAIVSLVGCDVEALDLQQHFNGSLRIQEAEHGHVCVLDSPSTWSLETLNRIRFWVRTCTSSHSNCARTRAASRLPRRLIDVGTTRSGHVWPTEKDMGSEDFDSLCLQQLPNVQIISSNSLPPDTPYLTLSHRWASTPAILLTKETLFLLHHDISSHLLSRSDTAVFQHAIHVTRGLGFRYLWIDALCIMQDDGPEKMADIIQMNEIYSNSALNISAVEGRIREGLVFDRKPLSTNPCRLVVRVPTTQRDVCLQAFPDKWSLRMSEGSLNQRGWVFQERTLAPRIVHFTTNQVFRIGSFLVPFKTKFRGSELEDAFNGRLDTLSTDDYLELDSDGRYIVDVV</sequence>
<evidence type="ECO:0000259" key="1">
    <source>
        <dbReference type="Pfam" id="PF06985"/>
    </source>
</evidence>
<dbReference type="EMBL" id="JAUIRO010000003">
    <property type="protein sequence ID" value="KAK0722621.1"/>
    <property type="molecule type" value="Genomic_DNA"/>
</dbReference>
<feature type="domain" description="Heterokaryon incompatibility" evidence="1">
    <location>
        <begin position="217"/>
        <end position="368"/>
    </location>
</feature>
<dbReference type="GeneID" id="85317144"/>
<evidence type="ECO:0000313" key="3">
    <source>
        <dbReference type="Proteomes" id="UP001172101"/>
    </source>
</evidence>
<organism evidence="2 3">
    <name type="scientific">Lasiosphaeria miniovina</name>
    <dbReference type="NCBI Taxonomy" id="1954250"/>
    <lineage>
        <taxon>Eukaryota</taxon>
        <taxon>Fungi</taxon>
        <taxon>Dikarya</taxon>
        <taxon>Ascomycota</taxon>
        <taxon>Pezizomycotina</taxon>
        <taxon>Sordariomycetes</taxon>
        <taxon>Sordariomycetidae</taxon>
        <taxon>Sordariales</taxon>
        <taxon>Lasiosphaeriaceae</taxon>
        <taxon>Lasiosphaeria</taxon>
    </lineage>
</organism>
<proteinExistence type="predicted"/>
<dbReference type="AlphaFoldDB" id="A0AA40AVA6"/>
<reference evidence="2" key="1">
    <citation type="submission" date="2023-06" db="EMBL/GenBank/DDBJ databases">
        <title>Genome-scale phylogeny and comparative genomics of the fungal order Sordariales.</title>
        <authorList>
            <consortium name="Lawrence Berkeley National Laboratory"/>
            <person name="Hensen N."/>
            <person name="Bonometti L."/>
            <person name="Westerberg I."/>
            <person name="Brannstrom I.O."/>
            <person name="Guillou S."/>
            <person name="Cros-Aarteil S."/>
            <person name="Calhoun S."/>
            <person name="Haridas S."/>
            <person name="Kuo A."/>
            <person name="Mondo S."/>
            <person name="Pangilinan J."/>
            <person name="Riley R."/>
            <person name="LaButti K."/>
            <person name="Andreopoulos B."/>
            <person name="Lipzen A."/>
            <person name="Chen C."/>
            <person name="Yanf M."/>
            <person name="Daum C."/>
            <person name="Ng V."/>
            <person name="Clum A."/>
            <person name="Steindorff A."/>
            <person name="Ohm R."/>
            <person name="Martin F."/>
            <person name="Silar P."/>
            <person name="Natvig D."/>
            <person name="Lalanne C."/>
            <person name="Gautier V."/>
            <person name="Ament-velasquez S.L."/>
            <person name="Kruys A."/>
            <person name="Hutchinson M.I."/>
            <person name="Powell A.J."/>
            <person name="Barry K."/>
            <person name="Miller A.N."/>
            <person name="Grigoriev I.V."/>
            <person name="Debuchy R."/>
            <person name="Gladieux P."/>
            <person name="Thoren M.H."/>
            <person name="Johannesson H."/>
        </authorList>
    </citation>
    <scope>NUCLEOTIDE SEQUENCE</scope>
    <source>
        <strain evidence="2">SMH2392-1A</strain>
    </source>
</reference>
<dbReference type="Pfam" id="PF06985">
    <property type="entry name" value="HET"/>
    <property type="match status" value="1"/>
</dbReference>
<comment type="caution">
    <text evidence="2">The sequence shown here is derived from an EMBL/GenBank/DDBJ whole genome shotgun (WGS) entry which is preliminary data.</text>
</comment>
<name>A0AA40AVA6_9PEZI</name>
<dbReference type="PANTHER" id="PTHR33112">
    <property type="entry name" value="DOMAIN PROTEIN, PUTATIVE-RELATED"/>
    <property type="match status" value="1"/>
</dbReference>
<dbReference type="InterPro" id="IPR010730">
    <property type="entry name" value="HET"/>
</dbReference>
<gene>
    <name evidence="2" type="ORF">B0T26DRAFT_228142</name>
</gene>
<dbReference type="Proteomes" id="UP001172101">
    <property type="component" value="Unassembled WGS sequence"/>
</dbReference>
<protein>
    <submittedName>
        <fullName evidence="2">Heterokaryon incompatibility protein-domain-containing protein</fullName>
    </submittedName>
</protein>
<dbReference type="PANTHER" id="PTHR33112:SF8">
    <property type="entry name" value="HETEROKARYON INCOMPATIBILITY DOMAIN-CONTAINING PROTEIN"/>
    <property type="match status" value="1"/>
</dbReference>
<evidence type="ECO:0000313" key="2">
    <source>
        <dbReference type="EMBL" id="KAK0722621.1"/>
    </source>
</evidence>
<keyword evidence="3" id="KW-1185">Reference proteome</keyword>
<accession>A0AA40AVA6</accession>